<dbReference type="Proteomes" id="UP000010797">
    <property type="component" value="Chromosome"/>
</dbReference>
<keyword evidence="4" id="KW-1003">Cell membrane</keyword>
<accession>L0F573</accession>
<gene>
    <name evidence="15" type="ordered locus">Desdi_0267</name>
</gene>
<dbReference type="GO" id="GO:0050661">
    <property type="term" value="F:NADP binding"/>
    <property type="evidence" value="ECO:0007669"/>
    <property type="project" value="TreeGrafter"/>
</dbReference>
<keyword evidence="5" id="KW-0997">Cell inner membrane</keyword>
<dbReference type="InterPro" id="IPR024605">
    <property type="entry name" value="NADP_transhyd_a_C"/>
</dbReference>
<feature type="domain" description="NAD(P) transhydrogenase alpha subunit C-terminal" evidence="14">
    <location>
        <begin position="8"/>
        <end position="89"/>
    </location>
</feature>
<evidence type="ECO:0000256" key="4">
    <source>
        <dbReference type="ARBA" id="ARBA00022475"/>
    </source>
</evidence>
<dbReference type="EC" id="7.1.1.1" evidence="3"/>
<dbReference type="PANTHER" id="PTHR10160:SF19">
    <property type="entry name" value="PROTON-TRANSLOCATING NAD(P)(+) TRANSHYDROGENASE"/>
    <property type="match status" value="1"/>
</dbReference>
<keyword evidence="11 13" id="KW-0472">Membrane</keyword>
<dbReference type="HOGENOM" id="CLU_137885_1_1_9"/>
<sequence length="93" mass="9914">MKELLLIGLFIVSMVLGYKIIKEVPSLLHTPLMSGLNAIHGIPILGAMVAVGVAVMTETKWLGLIAVALASINIVGGFGVTHKMLRMFKTGEK</sequence>
<evidence type="ECO:0000256" key="6">
    <source>
        <dbReference type="ARBA" id="ARBA00022692"/>
    </source>
</evidence>
<keyword evidence="8" id="KW-1278">Translocase</keyword>
<comment type="catalytic activity">
    <reaction evidence="12">
        <text>NAD(+) + NADPH + H(+)(in) = NADH + NADP(+) + H(+)(out)</text>
        <dbReference type="Rhea" id="RHEA:47992"/>
        <dbReference type="ChEBI" id="CHEBI:15378"/>
        <dbReference type="ChEBI" id="CHEBI:57540"/>
        <dbReference type="ChEBI" id="CHEBI:57783"/>
        <dbReference type="ChEBI" id="CHEBI:57945"/>
        <dbReference type="ChEBI" id="CHEBI:58349"/>
        <dbReference type="EC" id="7.1.1.1"/>
    </reaction>
</comment>
<dbReference type="GO" id="GO:0005886">
    <property type="term" value="C:plasma membrane"/>
    <property type="evidence" value="ECO:0007669"/>
    <property type="project" value="UniProtKB-SubCell"/>
</dbReference>
<dbReference type="PANTHER" id="PTHR10160">
    <property type="entry name" value="NAD(P) TRANSHYDROGENASE"/>
    <property type="match status" value="1"/>
</dbReference>
<keyword evidence="10" id="KW-0520">NAD</keyword>
<dbReference type="RefSeq" id="WP_015260823.1">
    <property type="nucleotide sequence ID" value="NC_019903.1"/>
</dbReference>
<evidence type="ECO:0000313" key="16">
    <source>
        <dbReference type="Proteomes" id="UP000010797"/>
    </source>
</evidence>
<evidence type="ECO:0000256" key="10">
    <source>
        <dbReference type="ARBA" id="ARBA00023027"/>
    </source>
</evidence>
<comment type="function">
    <text evidence="1">The transhydrogenation between NADH and NADP is coupled to respiration and ATP hydrolysis and functions as a proton pump across the membrane.</text>
</comment>
<evidence type="ECO:0000256" key="3">
    <source>
        <dbReference type="ARBA" id="ARBA00012943"/>
    </source>
</evidence>
<evidence type="ECO:0000256" key="1">
    <source>
        <dbReference type="ARBA" id="ARBA00003943"/>
    </source>
</evidence>
<keyword evidence="6 13" id="KW-0812">Transmembrane</keyword>
<evidence type="ECO:0000256" key="8">
    <source>
        <dbReference type="ARBA" id="ARBA00022967"/>
    </source>
</evidence>
<evidence type="ECO:0000256" key="11">
    <source>
        <dbReference type="ARBA" id="ARBA00023136"/>
    </source>
</evidence>
<evidence type="ECO:0000256" key="5">
    <source>
        <dbReference type="ARBA" id="ARBA00022519"/>
    </source>
</evidence>
<organism evidence="15 16">
    <name type="scientific">Desulfitobacterium dichloroeliminans (strain LMG P-21439 / DCA1)</name>
    <dbReference type="NCBI Taxonomy" id="871963"/>
    <lineage>
        <taxon>Bacteria</taxon>
        <taxon>Bacillati</taxon>
        <taxon>Bacillota</taxon>
        <taxon>Clostridia</taxon>
        <taxon>Eubacteriales</taxon>
        <taxon>Desulfitobacteriaceae</taxon>
        <taxon>Desulfitobacterium</taxon>
    </lineage>
</organism>
<keyword evidence="7" id="KW-0521">NADP</keyword>
<dbReference type="GO" id="GO:0006740">
    <property type="term" value="P:NADPH regeneration"/>
    <property type="evidence" value="ECO:0007669"/>
    <property type="project" value="TreeGrafter"/>
</dbReference>
<dbReference type="AlphaFoldDB" id="L0F573"/>
<feature type="transmembrane region" description="Helical" evidence="13">
    <location>
        <begin position="61"/>
        <end position="80"/>
    </location>
</feature>
<dbReference type="GO" id="GO:0008750">
    <property type="term" value="F:proton-translocating NAD(P)+ transhydrogenase activity"/>
    <property type="evidence" value="ECO:0007669"/>
    <property type="project" value="UniProtKB-EC"/>
</dbReference>
<protein>
    <recommendedName>
        <fullName evidence="3">proton-translocating NAD(P)(+) transhydrogenase</fullName>
        <ecNumber evidence="3">7.1.1.1</ecNumber>
    </recommendedName>
</protein>
<evidence type="ECO:0000256" key="2">
    <source>
        <dbReference type="ARBA" id="ARBA00004429"/>
    </source>
</evidence>
<name>L0F573_DESDL</name>
<evidence type="ECO:0000256" key="12">
    <source>
        <dbReference type="ARBA" id="ARBA00048202"/>
    </source>
</evidence>
<evidence type="ECO:0000256" key="7">
    <source>
        <dbReference type="ARBA" id="ARBA00022857"/>
    </source>
</evidence>
<evidence type="ECO:0000256" key="13">
    <source>
        <dbReference type="SAM" id="Phobius"/>
    </source>
</evidence>
<keyword evidence="9 13" id="KW-1133">Transmembrane helix</keyword>
<proteinExistence type="predicted"/>
<dbReference type="Pfam" id="PF12769">
    <property type="entry name" value="PNTB_4TM"/>
    <property type="match status" value="1"/>
</dbReference>
<evidence type="ECO:0000313" key="15">
    <source>
        <dbReference type="EMBL" id="AGA67816.1"/>
    </source>
</evidence>
<dbReference type="EMBL" id="CP003344">
    <property type="protein sequence ID" value="AGA67816.1"/>
    <property type="molecule type" value="Genomic_DNA"/>
</dbReference>
<keyword evidence="16" id="KW-1185">Reference proteome</keyword>
<dbReference type="STRING" id="871963.Desdi_0267"/>
<dbReference type="eggNOG" id="COG3288">
    <property type="taxonomic scope" value="Bacteria"/>
</dbReference>
<reference evidence="16" key="1">
    <citation type="submission" date="2012-02" db="EMBL/GenBank/DDBJ databases">
        <title>Complete sequence of Desulfitobacterium dichloroeliminans LMG P-21439.</title>
        <authorList>
            <person name="Lucas S."/>
            <person name="Han J."/>
            <person name="Lapidus A."/>
            <person name="Cheng J.-F."/>
            <person name="Goodwin L."/>
            <person name="Pitluck S."/>
            <person name="Peters L."/>
            <person name="Ovchinnikova G."/>
            <person name="Teshima H."/>
            <person name="Detter J.C."/>
            <person name="Han C."/>
            <person name="Tapia R."/>
            <person name="Land M."/>
            <person name="Hauser L."/>
            <person name="Kyrpides N."/>
            <person name="Ivanova N."/>
            <person name="Pagani I."/>
            <person name="Kruse T."/>
            <person name="de Vos W.M."/>
            <person name="Boon N."/>
            <person name="Smidt H."/>
            <person name="Woyke T."/>
        </authorList>
    </citation>
    <scope>NUCLEOTIDE SEQUENCE [LARGE SCALE GENOMIC DNA]</scope>
    <source>
        <strain evidence="16">LMG P-21439 / DCA1</strain>
    </source>
</reference>
<dbReference type="OrthoDB" id="9810841at2"/>
<comment type="subcellular location">
    <subcellularLocation>
        <location evidence="2">Cell inner membrane</location>
        <topology evidence="2">Multi-pass membrane protein</topology>
    </subcellularLocation>
</comment>
<evidence type="ECO:0000259" key="14">
    <source>
        <dbReference type="Pfam" id="PF12769"/>
    </source>
</evidence>
<dbReference type="KEGG" id="ddl:Desdi_0267"/>
<evidence type="ECO:0000256" key="9">
    <source>
        <dbReference type="ARBA" id="ARBA00022989"/>
    </source>
</evidence>
<feature type="transmembrane region" description="Helical" evidence="13">
    <location>
        <begin position="33"/>
        <end position="54"/>
    </location>
</feature>